<dbReference type="InterPro" id="IPR018247">
    <property type="entry name" value="EF_Hand_1_Ca_BS"/>
</dbReference>
<organism evidence="3 4">
    <name type="scientific">Agaricicola taiwanensis</name>
    <dbReference type="NCBI Taxonomy" id="591372"/>
    <lineage>
        <taxon>Bacteria</taxon>
        <taxon>Pseudomonadati</taxon>
        <taxon>Pseudomonadota</taxon>
        <taxon>Alphaproteobacteria</taxon>
        <taxon>Rhodobacterales</taxon>
        <taxon>Paracoccaceae</taxon>
        <taxon>Agaricicola</taxon>
    </lineage>
</organism>
<dbReference type="Gene3D" id="1.10.238.10">
    <property type="entry name" value="EF-hand"/>
    <property type="match status" value="2"/>
</dbReference>
<sequence>MRTILFATAISLLLGSSLAIAQQAPSMHEGQLNQLDSDKNGGISRAEYQTFMTGSFAKLDSNADGVLAQSEVANLLTPQQFSSLDANGDGRVSRNEFMNQVMKDFASADRGGDGQLN</sequence>
<evidence type="ECO:0000313" key="3">
    <source>
        <dbReference type="EMBL" id="GGE50297.1"/>
    </source>
</evidence>
<comment type="caution">
    <text evidence="3">The sequence shown here is derived from an EMBL/GenBank/DDBJ whole genome shotgun (WGS) entry which is preliminary data.</text>
</comment>
<dbReference type="Pfam" id="PF13202">
    <property type="entry name" value="EF-hand_5"/>
    <property type="match status" value="2"/>
</dbReference>
<dbReference type="GO" id="GO:0005509">
    <property type="term" value="F:calcium ion binding"/>
    <property type="evidence" value="ECO:0007669"/>
    <property type="project" value="InterPro"/>
</dbReference>
<evidence type="ECO:0000259" key="2">
    <source>
        <dbReference type="PROSITE" id="PS50222"/>
    </source>
</evidence>
<dbReference type="InterPro" id="IPR011992">
    <property type="entry name" value="EF-hand-dom_pair"/>
</dbReference>
<dbReference type="InterPro" id="IPR002048">
    <property type="entry name" value="EF_hand_dom"/>
</dbReference>
<dbReference type="AlphaFoldDB" id="A0A8J2YK57"/>
<keyword evidence="4" id="KW-1185">Reference proteome</keyword>
<dbReference type="Proteomes" id="UP000602745">
    <property type="component" value="Unassembled WGS sequence"/>
</dbReference>
<dbReference type="SUPFAM" id="SSF47473">
    <property type="entry name" value="EF-hand"/>
    <property type="match status" value="1"/>
</dbReference>
<reference evidence="3" key="1">
    <citation type="journal article" date="2014" name="Int. J. Syst. Evol. Microbiol.">
        <title>Complete genome sequence of Corynebacterium casei LMG S-19264T (=DSM 44701T), isolated from a smear-ripened cheese.</title>
        <authorList>
            <consortium name="US DOE Joint Genome Institute (JGI-PGF)"/>
            <person name="Walter F."/>
            <person name="Albersmeier A."/>
            <person name="Kalinowski J."/>
            <person name="Ruckert C."/>
        </authorList>
    </citation>
    <scope>NUCLEOTIDE SEQUENCE</scope>
    <source>
        <strain evidence="3">CCM 7684</strain>
    </source>
</reference>
<keyword evidence="1" id="KW-0732">Signal</keyword>
<feature type="chain" id="PRO_5035278241" evidence="1">
    <location>
        <begin position="22"/>
        <end position="117"/>
    </location>
</feature>
<proteinExistence type="predicted"/>
<gene>
    <name evidence="3" type="ORF">GCM10007276_29210</name>
</gene>
<evidence type="ECO:0000313" key="4">
    <source>
        <dbReference type="Proteomes" id="UP000602745"/>
    </source>
</evidence>
<protein>
    <submittedName>
        <fullName evidence="3">Calcium sensor EFh</fullName>
    </submittedName>
</protein>
<evidence type="ECO:0000256" key="1">
    <source>
        <dbReference type="SAM" id="SignalP"/>
    </source>
</evidence>
<reference evidence="3" key="2">
    <citation type="submission" date="2020-09" db="EMBL/GenBank/DDBJ databases">
        <authorList>
            <person name="Sun Q."/>
            <person name="Sedlacek I."/>
        </authorList>
    </citation>
    <scope>NUCLEOTIDE SEQUENCE</scope>
    <source>
        <strain evidence="3">CCM 7684</strain>
    </source>
</reference>
<name>A0A8J2YK57_9RHOB</name>
<accession>A0A8J2YK57</accession>
<feature type="domain" description="EF-hand" evidence="2">
    <location>
        <begin position="81"/>
        <end position="107"/>
    </location>
</feature>
<dbReference type="PROSITE" id="PS00018">
    <property type="entry name" value="EF_HAND_1"/>
    <property type="match status" value="1"/>
</dbReference>
<dbReference type="RefSeq" id="WP_188410552.1">
    <property type="nucleotide sequence ID" value="NZ_BMCP01000004.1"/>
</dbReference>
<dbReference type="PROSITE" id="PS50222">
    <property type="entry name" value="EF_HAND_2"/>
    <property type="match status" value="2"/>
</dbReference>
<feature type="domain" description="EF-hand" evidence="2">
    <location>
        <begin position="33"/>
        <end position="58"/>
    </location>
</feature>
<feature type="signal peptide" evidence="1">
    <location>
        <begin position="1"/>
        <end position="21"/>
    </location>
</feature>
<dbReference type="EMBL" id="BMCP01000004">
    <property type="protein sequence ID" value="GGE50297.1"/>
    <property type="molecule type" value="Genomic_DNA"/>
</dbReference>